<sequence>MVISKSEGFGMAISVRVFGLFDSQQDLSVVKSSKLGSDGVVALEDVSHLFRGCVEAQALWHRLIKDKLNEFLLMESKHWVLIDLHNENYFPINEADRDVFFGSILWTLWRNRNARIFTSDTCDPESVIQRSQRLPEESLRARLPA</sequence>
<dbReference type="EMBL" id="JBBPBM010000011">
    <property type="protein sequence ID" value="KAK8564151.1"/>
    <property type="molecule type" value="Genomic_DNA"/>
</dbReference>
<proteinExistence type="predicted"/>
<organism evidence="1 2">
    <name type="scientific">Hibiscus sabdariffa</name>
    <name type="common">roselle</name>
    <dbReference type="NCBI Taxonomy" id="183260"/>
    <lineage>
        <taxon>Eukaryota</taxon>
        <taxon>Viridiplantae</taxon>
        <taxon>Streptophyta</taxon>
        <taxon>Embryophyta</taxon>
        <taxon>Tracheophyta</taxon>
        <taxon>Spermatophyta</taxon>
        <taxon>Magnoliopsida</taxon>
        <taxon>eudicotyledons</taxon>
        <taxon>Gunneridae</taxon>
        <taxon>Pentapetalae</taxon>
        <taxon>rosids</taxon>
        <taxon>malvids</taxon>
        <taxon>Malvales</taxon>
        <taxon>Malvaceae</taxon>
        <taxon>Malvoideae</taxon>
        <taxon>Hibiscus</taxon>
    </lineage>
</organism>
<dbReference type="Proteomes" id="UP001472677">
    <property type="component" value="Unassembled WGS sequence"/>
</dbReference>
<comment type="caution">
    <text evidence="1">The sequence shown here is derived from an EMBL/GenBank/DDBJ whole genome shotgun (WGS) entry which is preliminary data.</text>
</comment>
<evidence type="ECO:0000313" key="2">
    <source>
        <dbReference type="Proteomes" id="UP001472677"/>
    </source>
</evidence>
<accession>A0ABR2EU44</accession>
<name>A0ABR2EU44_9ROSI</name>
<keyword evidence="2" id="KW-1185">Reference proteome</keyword>
<evidence type="ECO:0000313" key="1">
    <source>
        <dbReference type="EMBL" id="KAK8564151.1"/>
    </source>
</evidence>
<gene>
    <name evidence="1" type="ORF">V6N12_036282</name>
</gene>
<protein>
    <submittedName>
        <fullName evidence="1">Uncharacterized protein</fullName>
    </submittedName>
</protein>
<reference evidence="1 2" key="1">
    <citation type="journal article" date="2024" name="G3 (Bethesda)">
        <title>Genome assembly of Hibiscus sabdariffa L. provides insights into metabolisms of medicinal natural products.</title>
        <authorList>
            <person name="Kim T."/>
        </authorList>
    </citation>
    <scope>NUCLEOTIDE SEQUENCE [LARGE SCALE GENOMIC DNA]</scope>
    <source>
        <strain evidence="1">TK-2024</strain>
        <tissue evidence="1">Old leaves</tissue>
    </source>
</reference>